<gene>
    <name evidence="2" type="ordered locus">PputW619_4526</name>
</gene>
<dbReference type="KEGG" id="ppw:PputW619_4526"/>
<dbReference type="OrthoDB" id="9801400at2"/>
<dbReference type="PANTHER" id="PTHR33570">
    <property type="entry name" value="4-CARBOXYMUCONOLACTONE DECARBOXYLASE FAMILY PROTEIN"/>
    <property type="match status" value="1"/>
</dbReference>
<name>B1JF42_PSEPW</name>
<dbReference type="eggNOG" id="COG0599">
    <property type="taxonomic scope" value="Bacteria"/>
</dbReference>
<dbReference type="InterPro" id="IPR029032">
    <property type="entry name" value="AhpD-like"/>
</dbReference>
<sequence length="128" mass="13740">MSDVLDGRGMRAAVMGEPFVELAMRSANGFTLPLQEFINDHAWGSVWLREGISLKLRSLVTIAVLTALKSPKELSGHVRGALNNGCTPEEIQEVILHCAVYAGVPASAEGFRVARAVIEEDIPGPVQS</sequence>
<dbReference type="InterPro" id="IPR003779">
    <property type="entry name" value="CMD-like"/>
</dbReference>
<proteinExistence type="predicted"/>
<dbReference type="SUPFAM" id="SSF69118">
    <property type="entry name" value="AhpD-like"/>
    <property type="match status" value="1"/>
</dbReference>
<organism evidence="2">
    <name type="scientific">Pseudomonas putida (strain W619)</name>
    <dbReference type="NCBI Taxonomy" id="390235"/>
    <lineage>
        <taxon>Bacteria</taxon>
        <taxon>Pseudomonadati</taxon>
        <taxon>Pseudomonadota</taxon>
        <taxon>Gammaproteobacteria</taxon>
        <taxon>Pseudomonadales</taxon>
        <taxon>Pseudomonadaceae</taxon>
        <taxon>Pseudomonas</taxon>
    </lineage>
</organism>
<reference evidence="2" key="1">
    <citation type="submission" date="2008-02" db="EMBL/GenBank/DDBJ databases">
        <title>Complete sequence of Psuedomonas putida W619.</title>
        <authorList>
            <consortium name="US DOE Joint Genome Institute"/>
            <person name="Copeland A."/>
            <person name="Lucas S."/>
            <person name="Lapidus A."/>
            <person name="Barry K."/>
            <person name="Detter J.C."/>
            <person name="Glavina del Rio T."/>
            <person name="Dalin E."/>
            <person name="Tice H."/>
            <person name="Pitluck S."/>
            <person name="Chain P."/>
            <person name="Malfatti S."/>
            <person name="Shin M."/>
            <person name="Vergez L."/>
            <person name="Schmutz J."/>
            <person name="Larimer F."/>
            <person name="Land M."/>
            <person name="Hauser L."/>
            <person name="Kyrpides N."/>
            <person name="Kim E."/>
            <person name="Taghavi S."/>
            <person name="Vangronsveld D."/>
            <person name="van der Lelie D."/>
            <person name="Richardson P."/>
        </authorList>
    </citation>
    <scope>NUCLEOTIDE SEQUENCE</scope>
    <source>
        <strain evidence="2">W619</strain>
    </source>
</reference>
<dbReference type="AlphaFoldDB" id="B1JF42"/>
<dbReference type="Pfam" id="PF02627">
    <property type="entry name" value="CMD"/>
    <property type="match status" value="1"/>
</dbReference>
<dbReference type="STRING" id="390235.PputW619_4526"/>
<evidence type="ECO:0000259" key="1">
    <source>
        <dbReference type="Pfam" id="PF02627"/>
    </source>
</evidence>
<accession>B1JF42</accession>
<evidence type="ECO:0000313" key="2">
    <source>
        <dbReference type="EMBL" id="ACA75006.1"/>
    </source>
</evidence>
<dbReference type="HOGENOM" id="CLU_070025_3_1_6"/>
<dbReference type="EMBL" id="CP000949">
    <property type="protein sequence ID" value="ACA75006.1"/>
    <property type="molecule type" value="Genomic_DNA"/>
</dbReference>
<dbReference type="InterPro" id="IPR052512">
    <property type="entry name" value="4CMD/NDH-1_regulator"/>
</dbReference>
<dbReference type="PANTHER" id="PTHR33570:SF2">
    <property type="entry name" value="CARBOXYMUCONOLACTONE DECARBOXYLASE-LIKE DOMAIN-CONTAINING PROTEIN"/>
    <property type="match status" value="1"/>
</dbReference>
<dbReference type="Gene3D" id="1.20.1290.10">
    <property type="entry name" value="AhpD-like"/>
    <property type="match status" value="1"/>
</dbReference>
<protein>
    <submittedName>
        <fullName evidence="2">Carboxymuconolactone decarboxylase</fullName>
    </submittedName>
</protein>
<dbReference type="GO" id="GO:0051920">
    <property type="term" value="F:peroxiredoxin activity"/>
    <property type="evidence" value="ECO:0007669"/>
    <property type="project" value="InterPro"/>
</dbReference>
<feature type="domain" description="Carboxymuconolactone decarboxylase-like" evidence="1">
    <location>
        <begin position="34"/>
        <end position="115"/>
    </location>
</feature>